<dbReference type="InterPro" id="IPR036188">
    <property type="entry name" value="FAD/NAD-bd_sf"/>
</dbReference>
<protein>
    <recommendedName>
        <fullName evidence="1">Amine oxidase domain-containing protein</fullName>
    </recommendedName>
</protein>
<organism evidence="2 3">
    <name type="scientific">Ranatra chinensis</name>
    <dbReference type="NCBI Taxonomy" id="642074"/>
    <lineage>
        <taxon>Eukaryota</taxon>
        <taxon>Metazoa</taxon>
        <taxon>Ecdysozoa</taxon>
        <taxon>Arthropoda</taxon>
        <taxon>Hexapoda</taxon>
        <taxon>Insecta</taxon>
        <taxon>Pterygota</taxon>
        <taxon>Neoptera</taxon>
        <taxon>Paraneoptera</taxon>
        <taxon>Hemiptera</taxon>
        <taxon>Heteroptera</taxon>
        <taxon>Panheteroptera</taxon>
        <taxon>Nepomorpha</taxon>
        <taxon>Nepidae</taxon>
        <taxon>Ranatrinae</taxon>
        <taxon>Ranatra</taxon>
    </lineage>
</organism>
<dbReference type="PANTHER" id="PTHR10742:SF416">
    <property type="entry name" value="SPERMINE OXIDASE"/>
    <property type="match status" value="1"/>
</dbReference>
<reference evidence="2 3" key="1">
    <citation type="submission" date="2024-07" db="EMBL/GenBank/DDBJ databases">
        <title>Chromosome-level genome assembly of the water stick insect Ranatra chinensis (Heteroptera: Nepidae).</title>
        <authorList>
            <person name="Liu X."/>
        </authorList>
    </citation>
    <scope>NUCLEOTIDE SEQUENCE [LARGE SCALE GENOMIC DNA]</scope>
    <source>
        <strain evidence="2">Cailab_2021Rc</strain>
        <tissue evidence="2">Muscle</tissue>
    </source>
</reference>
<dbReference type="Gene3D" id="3.90.660.10">
    <property type="match status" value="1"/>
</dbReference>
<feature type="domain" description="Amine oxidase" evidence="1">
    <location>
        <begin position="29"/>
        <end position="477"/>
    </location>
</feature>
<name>A0ABD0YXJ5_9HEMI</name>
<comment type="caution">
    <text evidence="2">The sequence shown here is derived from an EMBL/GenBank/DDBJ whole genome shotgun (WGS) entry which is preliminary data.</text>
</comment>
<dbReference type="Gene3D" id="3.50.50.60">
    <property type="entry name" value="FAD/NAD(P)-binding domain"/>
    <property type="match status" value="1"/>
</dbReference>
<dbReference type="PANTHER" id="PTHR10742">
    <property type="entry name" value="FLAVIN MONOAMINE OXIDASE"/>
    <property type="match status" value="1"/>
</dbReference>
<dbReference type="PRINTS" id="PR00419">
    <property type="entry name" value="ADXRDTASE"/>
</dbReference>
<proteinExistence type="predicted"/>
<sequence>MKLERCIVDTSAVDSTLECPKVVIVGAGMAGLSAADWLVRCGITDVTVIEATDRPGGRIQSCWLDGSVVELGAIWIEGACPANSVFNLACREGLIVKEDNKWKGEATSIYTTSQGGEISPLVNNTAYHSFKLIEDQAAELYGNANTDFGSLEDFISERVQQELKVFPENSRYDAARAMTGMTNELRTHLGADLKDVSANMYGSRSELPGGRVKVPSGMIGVLAPLIRDLPECIIKYRKPVVKIMWEAELKSENQSGSKRKEENDVITADYVIITASLGVLKKKVDELFVPSLPDDKKVAINKLGFGFVDHIFYKYKGPFWPRGEGSVRLAWSKDELTERSSDWLRSIGAWEEDVEQEGVIALRVAGKRETDCVEKMSNKKLMEEAWRLTRTFTGDPLLTHPVAAICSKWSSHPFFLGAKSYLAVGSTVADQLALGAPVPSDPCEIPALLFAGEATCPGHHATVHGARLSGIREAERIVKLTERLRGPPRDQKETLRLSA</sequence>
<gene>
    <name evidence="2" type="ORF">AAG570_000368</name>
</gene>
<dbReference type="Proteomes" id="UP001558652">
    <property type="component" value="Unassembled WGS sequence"/>
</dbReference>
<keyword evidence="3" id="KW-1185">Reference proteome</keyword>
<dbReference type="SUPFAM" id="SSF54373">
    <property type="entry name" value="FAD-linked reductases, C-terminal domain"/>
    <property type="match status" value="1"/>
</dbReference>
<dbReference type="InterPro" id="IPR002937">
    <property type="entry name" value="Amino_oxidase"/>
</dbReference>
<evidence type="ECO:0000313" key="2">
    <source>
        <dbReference type="EMBL" id="KAL1140436.1"/>
    </source>
</evidence>
<dbReference type="InterPro" id="IPR050281">
    <property type="entry name" value="Flavin_monoamine_oxidase"/>
</dbReference>
<dbReference type="AlphaFoldDB" id="A0ABD0YXJ5"/>
<dbReference type="EMBL" id="JBFDAA010000001">
    <property type="protein sequence ID" value="KAL1140436.1"/>
    <property type="molecule type" value="Genomic_DNA"/>
</dbReference>
<dbReference type="Pfam" id="PF01593">
    <property type="entry name" value="Amino_oxidase"/>
    <property type="match status" value="1"/>
</dbReference>
<dbReference type="SUPFAM" id="SSF51905">
    <property type="entry name" value="FAD/NAD(P)-binding domain"/>
    <property type="match status" value="1"/>
</dbReference>
<evidence type="ECO:0000313" key="3">
    <source>
        <dbReference type="Proteomes" id="UP001558652"/>
    </source>
</evidence>
<accession>A0ABD0YXJ5</accession>
<evidence type="ECO:0000259" key="1">
    <source>
        <dbReference type="Pfam" id="PF01593"/>
    </source>
</evidence>